<accession>A0A1G8ISX3</accession>
<dbReference type="SUPFAM" id="SSF51735">
    <property type="entry name" value="NAD(P)-binding Rossmann-fold domains"/>
    <property type="match status" value="1"/>
</dbReference>
<dbReference type="PRINTS" id="PR00080">
    <property type="entry name" value="SDRFAMILY"/>
</dbReference>
<proteinExistence type="inferred from homology"/>
<evidence type="ECO:0000256" key="2">
    <source>
        <dbReference type="ARBA" id="ARBA00023002"/>
    </source>
</evidence>
<protein>
    <submittedName>
        <fullName evidence="3">NAD(P)-dependent dehydrogenase, short-chain alcohol dehydrogenase family</fullName>
    </submittedName>
</protein>
<evidence type="ECO:0000313" key="4">
    <source>
        <dbReference type="Proteomes" id="UP000199705"/>
    </source>
</evidence>
<dbReference type="PROSITE" id="PS00061">
    <property type="entry name" value="ADH_SHORT"/>
    <property type="match status" value="1"/>
</dbReference>
<dbReference type="EMBL" id="FNCG01000017">
    <property type="protein sequence ID" value="SDI21973.1"/>
    <property type="molecule type" value="Genomic_DNA"/>
</dbReference>
<organism evidence="3 4">
    <name type="scientific">Mucilaginibacter gossypii</name>
    <dbReference type="NCBI Taxonomy" id="551996"/>
    <lineage>
        <taxon>Bacteria</taxon>
        <taxon>Pseudomonadati</taxon>
        <taxon>Bacteroidota</taxon>
        <taxon>Sphingobacteriia</taxon>
        <taxon>Sphingobacteriales</taxon>
        <taxon>Sphingobacteriaceae</taxon>
        <taxon>Mucilaginibacter</taxon>
    </lineage>
</organism>
<dbReference type="CDD" id="cd05233">
    <property type="entry name" value="SDR_c"/>
    <property type="match status" value="1"/>
</dbReference>
<dbReference type="InterPro" id="IPR051122">
    <property type="entry name" value="SDR_DHRS6-like"/>
</dbReference>
<keyword evidence="2" id="KW-0560">Oxidoreductase</keyword>
<dbReference type="FunFam" id="3.40.50.720:FF:000084">
    <property type="entry name" value="Short-chain dehydrogenase reductase"/>
    <property type="match status" value="1"/>
</dbReference>
<dbReference type="InterPro" id="IPR020904">
    <property type="entry name" value="Sc_DH/Rdtase_CS"/>
</dbReference>
<dbReference type="Pfam" id="PF13561">
    <property type="entry name" value="adh_short_C2"/>
    <property type="match status" value="1"/>
</dbReference>
<dbReference type="InterPro" id="IPR002347">
    <property type="entry name" value="SDR_fam"/>
</dbReference>
<dbReference type="RefSeq" id="WP_091173948.1">
    <property type="nucleotide sequence ID" value="NZ_FNCG01000017.1"/>
</dbReference>
<evidence type="ECO:0000313" key="3">
    <source>
        <dbReference type="EMBL" id="SDI21973.1"/>
    </source>
</evidence>
<dbReference type="PANTHER" id="PTHR43477">
    <property type="entry name" value="DIHYDROANTICAPSIN 7-DEHYDROGENASE"/>
    <property type="match status" value="1"/>
</dbReference>
<name>A0A1G8ISX3_9SPHI</name>
<dbReference type="InterPro" id="IPR036291">
    <property type="entry name" value="NAD(P)-bd_dom_sf"/>
</dbReference>
<evidence type="ECO:0000256" key="1">
    <source>
        <dbReference type="ARBA" id="ARBA00006484"/>
    </source>
</evidence>
<dbReference type="STRING" id="551996.SAMN05192573_11798"/>
<sequence>MNNPFCLKGKKILVTGASSGIGRQIAISVSGMGAETFITGRNEQRLSDVFNLLEVPGTQYVADLDIEQEQDNLIELMPNLDGVVLSAGIVKTLPFKFINRKDLDSIFETNFFSPAILINKLLKTKKLNKNGSVVFISSIAGNYVGTVGNAMYSASKGAINAMQKVLAIELSAQRIRVNNISPGMIKTELIYDPIFTEEQLKDDEKKYPLGFGEPIDVANAAIYLLSDASKWVTGSTLIIDGGFTIQ</sequence>
<reference evidence="4" key="1">
    <citation type="submission" date="2016-10" db="EMBL/GenBank/DDBJ databases">
        <authorList>
            <person name="Varghese N."/>
            <person name="Submissions S."/>
        </authorList>
    </citation>
    <scope>NUCLEOTIDE SEQUENCE [LARGE SCALE GENOMIC DNA]</scope>
    <source>
        <strain evidence="4">Gh-67</strain>
    </source>
</reference>
<dbReference type="PANTHER" id="PTHR43477:SF1">
    <property type="entry name" value="DIHYDROANTICAPSIN 7-DEHYDROGENASE"/>
    <property type="match status" value="1"/>
</dbReference>
<keyword evidence="4" id="KW-1185">Reference proteome</keyword>
<dbReference type="PRINTS" id="PR00081">
    <property type="entry name" value="GDHRDH"/>
</dbReference>
<dbReference type="Gene3D" id="3.40.50.720">
    <property type="entry name" value="NAD(P)-binding Rossmann-like Domain"/>
    <property type="match status" value="1"/>
</dbReference>
<gene>
    <name evidence="3" type="ORF">SAMN05192573_11798</name>
</gene>
<dbReference type="Proteomes" id="UP000199705">
    <property type="component" value="Unassembled WGS sequence"/>
</dbReference>
<dbReference type="AlphaFoldDB" id="A0A1G8ISX3"/>
<comment type="similarity">
    <text evidence="1">Belongs to the short-chain dehydrogenases/reductases (SDR) family.</text>
</comment>
<dbReference type="GO" id="GO:0016491">
    <property type="term" value="F:oxidoreductase activity"/>
    <property type="evidence" value="ECO:0007669"/>
    <property type="project" value="UniProtKB-KW"/>
</dbReference>